<comment type="caution">
    <text evidence="6">The sequence shown here is derived from an EMBL/GenBank/DDBJ whole genome shotgun (WGS) entry which is preliminary data.</text>
</comment>
<dbReference type="InterPro" id="IPR039420">
    <property type="entry name" value="WalR-like"/>
</dbReference>
<evidence type="ECO:0000259" key="4">
    <source>
        <dbReference type="PROSITE" id="PS50043"/>
    </source>
</evidence>
<evidence type="ECO:0000256" key="3">
    <source>
        <dbReference type="PROSITE-ProRule" id="PRU00169"/>
    </source>
</evidence>
<gene>
    <name evidence="6" type="ORF">HBF26_16440</name>
</gene>
<evidence type="ECO:0000256" key="2">
    <source>
        <dbReference type="ARBA" id="ARBA00023125"/>
    </source>
</evidence>
<keyword evidence="1 3" id="KW-0597">Phosphoprotein</keyword>
<dbReference type="PRINTS" id="PR00038">
    <property type="entry name" value="HTHLUXR"/>
</dbReference>
<dbReference type="PROSITE" id="PS50043">
    <property type="entry name" value="HTH_LUXR_2"/>
    <property type="match status" value="1"/>
</dbReference>
<dbReference type="PANTHER" id="PTHR43214">
    <property type="entry name" value="TWO-COMPONENT RESPONSE REGULATOR"/>
    <property type="match status" value="1"/>
</dbReference>
<dbReference type="EMBL" id="JAAQQR010000009">
    <property type="protein sequence ID" value="NID06485.1"/>
    <property type="molecule type" value="Genomic_DNA"/>
</dbReference>
<dbReference type="InterPro" id="IPR000792">
    <property type="entry name" value="Tscrpt_reg_LuxR_C"/>
</dbReference>
<feature type="modified residue" description="4-aspartylphosphate" evidence="3">
    <location>
        <position position="63"/>
    </location>
</feature>
<feature type="domain" description="Response regulatory" evidence="5">
    <location>
        <begin position="12"/>
        <end position="128"/>
    </location>
</feature>
<keyword evidence="7" id="KW-1185">Reference proteome</keyword>
<accession>A0ABX0Q968</accession>
<evidence type="ECO:0000259" key="5">
    <source>
        <dbReference type="PROSITE" id="PS50110"/>
    </source>
</evidence>
<evidence type="ECO:0000256" key="1">
    <source>
        <dbReference type="ARBA" id="ARBA00022553"/>
    </source>
</evidence>
<proteinExistence type="predicted"/>
<name>A0ABX0Q968_9GAMM</name>
<feature type="domain" description="HTH luxR-type" evidence="4">
    <location>
        <begin position="144"/>
        <end position="209"/>
    </location>
</feature>
<dbReference type="InterPro" id="IPR001789">
    <property type="entry name" value="Sig_transdc_resp-reg_receiver"/>
</dbReference>
<dbReference type="InterPro" id="IPR058245">
    <property type="entry name" value="NreC/VraR/RcsB-like_REC"/>
</dbReference>
<dbReference type="InterPro" id="IPR016032">
    <property type="entry name" value="Sig_transdc_resp-reg_C-effctor"/>
</dbReference>
<dbReference type="InterPro" id="IPR011006">
    <property type="entry name" value="CheY-like_superfamily"/>
</dbReference>
<dbReference type="PROSITE" id="PS50110">
    <property type="entry name" value="RESPONSE_REGULATORY"/>
    <property type="match status" value="1"/>
</dbReference>
<dbReference type="SMART" id="SM00448">
    <property type="entry name" value="REC"/>
    <property type="match status" value="1"/>
</dbReference>
<reference evidence="6 7" key="1">
    <citation type="journal article" date="2011" name="Curr. Microbiol.">
        <title>Luteibacter jiangsuensis sp. nov.: a methamidophos-degrading bacterium isolated from a methamidophos-manufacturing factory.</title>
        <authorList>
            <person name="Wang L."/>
            <person name="Wang G.L."/>
            <person name="Li S.P."/>
            <person name="Jiang J.D."/>
        </authorList>
    </citation>
    <scope>NUCLEOTIDE SEQUENCE [LARGE SCALE GENOMIC DNA]</scope>
    <source>
        <strain evidence="6 7">CGMCC 1.10133</strain>
    </source>
</reference>
<dbReference type="SMART" id="SM00421">
    <property type="entry name" value="HTH_LUXR"/>
    <property type="match status" value="1"/>
</dbReference>
<dbReference type="Gene3D" id="3.40.50.2300">
    <property type="match status" value="1"/>
</dbReference>
<evidence type="ECO:0000313" key="6">
    <source>
        <dbReference type="EMBL" id="NID06485.1"/>
    </source>
</evidence>
<dbReference type="Pfam" id="PF00072">
    <property type="entry name" value="Response_reg"/>
    <property type="match status" value="1"/>
</dbReference>
<dbReference type="Proteomes" id="UP001429601">
    <property type="component" value="Unassembled WGS sequence"/>
</dbReference>
<protein>
    <submittedName>
        <fullName evidence="6">Response regulator transcription factor</fullName>
    </submittedName>
</protein>
<dbReference type="PROSITE" id="PS00622">
    <property type="entry name" value="HTH_LUXR_1"/>
    <property type="match status" value="1"/>
</dbReference>
<organism evidence="6 7">
    <name type="scientific">Luteibacter jiangsuensis</name>
    <dbReference type="NCBI Taxonomy" id="637577"/>
    <lineage>
        <taxon>Bacteria</taxon>
        <taxon>Pseudomonadati</taxon>
        <taxon>Pseudomonadota</taxon>
        <taxon>Gammaproteobacteria</taxon>
        <taxon>Lysobacterales</taxon>
        <taxon>Rhodanobacteraceae</taxon>
        <taxon>Luteibacter</taxon>
    </lineage>
</organism>
<sequence length="213" mass="23207">MEDANNAGSLIRVLVSDDHPVMRHGLRAAISTQADMVLVGEAENGREAIRKYRELRPGVVLMDLQMPDVDGLDAIEAIRGEFPDANIIVLTSFPGDARIMRALMLGATSYLLKSSTLEEIIRTIRASIAGRHVVDPDVAHDLAAYAGTEMLTPREIAVLQLVAQGHGNKMIAAELFVSEETVKSRMRNILGKLGASDRTHAVILAMQRGFLKL</sequence>
<dbReference type="SUPFAM" id="SSF46894">
    <property type="entry name" value="C-terminal effector domain of the bipartite response regulators"/>
    <property type="match status" value="1"/>
</dbReference>
<dbReference type="SUPFAM" id="SSF52172">
    <property type="entry name" value="CheY-like"/>
    <property type="match status" value="1"/>
</dbReference>
<keyword evidence="2" id="KW-0238">DNA-binding</keyword>
<dbReference type="CDD" id="cd06170">
    <property type="entry name" value="LuxR_C_like"/>
    <property type="match status" value="1"/>
</dbReference>
<evidence type="ECO:0000313" key="7">
    <source>
        <dbReference type="Proteomes" id="UP001429601"/>
    </source>
</evidence>
<dbReference type="Pfam" id="PF00196">
    <property type="entry name" value="GerE"/>
    <property type="match status" value="1"/>
</dbReference>
<dbReference type="CDD" id="cd17535">
    <property type="entry name" value="REC_NarL-like"/>
    <property type="match status" value="1"/>
</dbReference>
<dbReference type="PANTHER" id="PTHR43214:SF43">
    <property type="entry name" value="TWO-COMPONENT RESPONSE REGULATOR"/>
    <property type="match status" value="1"/>
</dbReference>